<evidence type="ECO:0000313" key="1">
    <source>
        <dbReference type="EMBL" id="KAF6236767.1"/>
    </source>
</evidence>
<keyword evidence="2" id="KW-1185">Reference proteome</keyword>
<proteinExistence type="predicted"/>
<reference evidence="1 2" key="1">
    <citation type="journal article" date="2020" name="Genomics">
        <title>Complete, high-quality genomes from long-read metagenomic sequencing of two wolf lichen thalli reveals enigmatic genome architecture.</title>
        <authorList>
            <person name="McKenzie S.K."/>
            <person name="Walston R.F."/>
            <person name="Allen J.L."/>
        </authorList>
    </citation>
    <scope>NUCLEOTIDE SEQUENCE [LARGE SCALE GENOMIC DNA]</scope>
    <source>
        <strain evidence="1">WasteWater2</strain>
    </source>
</reference>
<organism evidence="1 2">
    <name type="scientific">Letharia columbiana</name>
    <dbReference type="NCBI Taxonomy" id="112416"/>
    <lineage>
        <taxon>Eukaryota</taxon>
        <taxon>Fungi</taxon>
        <taxon>Dikarya</taxon>
        <taxon>Ascomycota</taxon>
        <taxon>Pezizomycotina</taxon>
        <taxon>Lecanoromycetes</taxon>
        <taxon>OSLEUM clade</taxon>
        <taxon>Lecanoromycetidae</taxon>
        <taxon>Lecanorales</taxon>
        <taxon>Lecanorineae</taxon>
        <taxon>Parmeliaceae</taxon>
        <taxon>Letharia</taxon>
    </lineage>
</organism>
<gene>
    <name evidence="1" type="ORF">HO173_005058</name>
</gene>
<dbReference type="EMBL" id="JACCJC010000017">
    <property type="protein sequence ID" value="KAF6236767.1"/>
    <property type="molecule type" value="Genomic_DNA"/>
</dbReference>
<dbReference type="RefSeq" id="XP_037166100.1">
    <property type="nucleotide sequence ID" value="XM_037306976.1"/>
</dbReference>
<comment type="caution">
    <text evidence="1">The sequence shown here is derived from an EMBL/GenBank/DDBJ whole genome shotgun (WGS) entry which is preliminary data.</text>
</comment>
<protein>
    <submittedName>
        <fullName evidence="1">Uncharacterized protein</fullName>
    </submittedName>
</protein>
<accession>A0A8H6L5Y7</accession>
<name>A0A8H6L5Y7_9LECA</name>
<dbReference type="AlphaFoldDB" id="A0A8H6L5Y7"/>
<dbReference type="Proteomes" id="UP000578531">
    <property type="component" value="Unassembled WGS sequence"/>
</dbReference>
<dbReference type="GeneID" id="59286722"/>
<evidence type="ECO:0000313" key="2">
    <source>
        <dbReference type="Proteomes" id="UP000578531"/>
    </source>
</evidence>
<sequence>MVPNQGKHRPSTQTTTYLNRTTAKLGISDTPMYSFPLAEVTALDDLYGGVSDSSLRLYCESALLEAAAQFQVPVATFTATSTVAGSLIPYTSVSTDYVASVTAKPPCCADRPIAGNPAQLRYFPSTESTISGASVTVSDNFT</sequence>